<organism evidence="1 2">
    <name type="scientific">Dallia pectoralis</name>
    <name type="common">Alaska blackfish</name>
    <dbReference type="NCBI Taxonomy" id="75939"/>
    <lineage>
        <taxon>Eukaryota</taxon>
        <taxon>Metazoa</taxon>
        <taxon>Chordata</taxon>
        <taxon>Craniata</taxon>
        <taxon>Vertebrata</taxon>
        <taxon>Euteleostomi</taxon>
        <taxon>Actinopterygii</taxon>
        <taxon>Neopterygii</taxon>
        <taxon>Teleostei</taxon>
        <taxon>Protacanthopterygii</taxon>
        <taxon>Esociformes</taxon>
        <taxon>Umbridae</taxon>
        <taxon>Dallia</taxon>
    </lineage>
</organism>
<accession>A0ACC2GRM1</accession>
<gene>
    <name evidence="1" type="ORF">DPEC_G00132600</name>
</gene>
<proteinExistence type="predicted"/>
<sequence length="1117" mass="125251">MDRFTDHLSDFHAEQCCEQCGEKVTGAVELLNHIEAAHVSGHDTSMIGVPPPPQQQPPPPPLPPQQTPPSPQKRPPPRPRQPPPPPPPATSPHIVHLRPPEVNWLSFLPKQFMRVIKPADREWIAQCLYDVTGQLRQQFTQNWFHPPSPQKPTTAPPDPMTYFRQRMFLWAPMRMWGISLKCHQCNSKMHHSGIYTKVREVIDLGSRYYLIGGDYPRCSKCMIPVCPWSSDLLSQLDPAHRNRFPAVLTTQLALDRKCVTMLKPRTVGNSSSYLQQALQEVHSEEWARRTIEYLSDCELHKKRSALIQCEEAVYRQPPPFCPLPLAQWFETVHANEILGHLAEMKGVITSTYGRILKLDSTKKITKKLAGDIADTATWMTNVSNECGQVLNCVLTTGEGAGLDDLCQGIVKRYQDAGEPAAEIIYVDRDCCSETGVPPVLVWFRPWTTKVRLDIFHFMRRFTTGLTTEHHPLYGTFCSKMSSCIFEWDQEDIRRLKEAKRSELKKKHAGHALTEAQVLANISSRELAKHCRRRTRGVEVTRGLIQELLKAMWELTDTSGLRLINAESMTHVWEVQQKHLPCIQDPPGVELYTKLGSGSQKGDKVLDVLRCGRGSSSVESFHRHQCTFIPGWRCNAMHTQMYMLEGGSRWNMNRAHEAVDVSGASHTKIYDVRLMSNVNALSNRVLGHALLPEFIPPGKPTGERIAVEYLLAQSDRGDLLSPQQHGELGIILPDLQVEVEEEYLDVTISDAADIITEVPPEAPQPVDELDISPPHSPFFHGDTTPNTPAHTSSQESGFEASGVSLSPARSLLPEDDSSDGPSTSSQDQRCDSRGFSGWEAVDKLAGYLVNLNRTITALSTTEVAEIVQLYSSLDAMDKSPSKYSLKCQKKTLPGPWRASRKRSGSAPGQQAAERLFMTHGQAAQRPDSNRVSECVSLRLLKEYQQPRNRPKDCKGKTLPIPQSIVETYRHIKQLLEDNRVIQDKTNLVLITINNTTVSSWLQERLKRTDRDTLLQGVPLPQKVSAAKDSLPKARELPSAPEEHGHEVLEFQEPENREGEAVIRRRNKTRTGSAQHCPPGSFAWPGSAASTMYQQGHLPPPPVPAWSSYQQGHLPPAPP</sequence>
<feature type="non-terminal residue" evidence="1">
    <location>
        <position position="1117"/>
    </location>
</feature>
<keyword evidence="2" id="KW-1185">Reference proteome</keyword>
<comment type="caution">
    <text evidence="1">The sequence shown here is derived from an EMBL/GenBank/DDBJ whole genome shotgun (WGS) entry which is preliminary data.</text>
</comment>
<evidence type="ECO:0000313" key="1">
    <source>
        <dbReference type="EMBL" id="KAJ8006316.1"/>
    </source>
</evidence>
<protein>
    <submittedName>
        <fullName evidence="1">Uncharacterized protein</fullName>
    </submittedName>
</protein>
<reference evidence="1" key="1">
    <citation type="submission" date="2021-05" db="EMBL/GenBank/DDBJ databases">
        <authorList>
            <person name="Pan Q."/>
            <person name="Jouanno E."/>
            <person name="Zahm M."/>
            <person name="Klopp C."/>
            <person name="Cabau C."/>
            <person name="Louis A."/>
            <person name="Berthelot C."/>
            <person name="Parey E."/>
            <person name="Roest Crollius H."/>
            <person name="Montfort J."/>
            <person name="Robinson-Rechavi M."/>
            <person name="Bouchez O."/>
            <person name="Lampietro C."/>
            <person name="Lopez Roques C."/>
            <person name="Donnadieu C."/>
            <person name="Postlethwait J."/>
            <person name="Bobe J."/>
            <person name="Dillon D."/>
            <person name="Chandos A."/>
            <person name="von Hippel F."/>
            <person name="Guiguen Y."/>
        </authorList>
    </citation>
    <scope>NUCLEOTIDE SEQUENCE</scope>
    <source>
        <strain evidence="1">YG-Jan2019</strain>
    </source>
</reference>
<evidence type="ECO:0000313" key="2">
    <source>
        <dbReference type="Proteomes" id="UP001157502"/>
    </source>
</evidence>
<dbReference type="EMBL" id="CM055737">
    <property type="protein sequence ID" value="KAJ8006316.1"/>
    <property type="molecule type" value="Genomic_DNA"/>
</dbReference>
<name>A0ACC2GRM1_DALPE</name>
<dbReference type="Proteomes" id="UP001157502">
    <property type="component" value="Chromosome 10"/>
</dbReference>